<evidence type="ECO:0000256" key="5">
    <source>
        <dbReference type="ARBA" id="ARBA00023002"/>
    </source>
</evidence>
<dbReference type="InterPro" id="IPR029014">
    <property type="entry name" value="NiFe-Hase_large"/>
</dbReference>
<dbReference type="PANTHER" id="PTHR43600:SF2">
    <property type="entry name" value="F420-NON-REDUCING HYDROGENASE VHU SUBUNIT A"/>
    <property type="match status" value="1"/>
</dbReference>
<protein>
    <submittedName>
        <fullName evidence="7">Uncharacterized protein</fullName>
    </submittedName>
</protein>
<evidence type="ECO:0000313" key="8">
    <source>
        <dbReference type="Proteomes" id="UP000676325"/>
    </source>
</evidence>
<accession>A0A941E5T8</accession>
<evidence type="ECO:0000313" key="7">
    <source>
        <dbReference type="EMBL" id="MBR7825631.1"/>
    </source>
</evidence>
<evidence type="ECO:0000256" key="6">
    <source>
        <dbReference type="SAM" id="MobiDB-lite"/>
    </source>
</evidence>
<dbReference type="GO" id="GO:0046872">
    <property type="term" value="F:metal ion binding"/>
    <property type="evidence" value="ECO:0007669"/>
    <property type="project" value="UniProtKB-KW"/>
</dbReference>
<organism evidence="7 8">
    <name type="scientific">Actinospica acidithermotolerans</name>
    <dbReference type="NCBI Taxonomy" id="2828514"/>
    <lineage>
        <taxon>Bacteria</taxon>
        <taxon>Bacillati</taxon>
        <taxon>Actinomycetota</taxon>
        <taxon>Actinomycetes</taxon>
        <taxon>Catenulisporales</taxon>
        <taxon>Actinospicaceae</taxon>
        <taxon>Actinospica</taxon>
    </lineage>
</organism>
<keyword evidence="8" id="KW-1185">Reference proteome</keyword>
<name>A0A941E5T8_9ACTN</name>
<comment type="similarity">
    <text evidence="2">Belongs to the [NiFe]/[NiFeSe] hydrogenase large subunit family.</text>
</comment>
<dbReference type="RefSeq" id="WP_212516785.1">
    <property type="nucleotide sequence ID" value="NZ_JAGSOH010000007.1"/>
</dbReference>
<evidence type="ECO:0000256" key="4">
    <source>
        <dbReference type="ARBA" id="ARBA00022723"/>
    </source>
</evidence>
<keyword evidence="3" id="KW-0533">Nickel</keyword>
<keyword evidence="4" id="KW-0479">Metal-binding</keyword>
<feature type="compositionally biased region" description="Basic and acidic residues" evidence="6">
    <location>
        <begin position="402"/>
        <end position="411"/>
    </location>
</feature>
<reference evidence="7" key="1">
    <citation type="submission" date="2021-04" db="EMBL/GenBank/DDBJ databases">
        <title>Genome based classification of Actinospica acidithermotolerans sp. nov., an actinobacterium isolated from an Indonesian hot spring.</title>
        <authorList>
            <person name="Kusuma A.B."/>
            <person name="Putra K.E."/>
            <person name="Nafisah S."/>
            <person name="Loh J."/>
            <person name="Nouioui I."/>
            <person name="Goodfellow M."/>
        </authorList>
    </citation>
    <scope>NUCLEOTIDE SEQUENCE</scope>
    <source>
        <strain evidence="7">MGRD01-02</strain>
    </source>
</reference>
<dbReference type="PANTHER" id="PTHR43600">
    <property type="entry name" value="COENZYME F420 HYDROGENASE, SUBUNIT ALPHA"/>
    <property type="match status" value="1"/>
</dbReference>
<sequence>MTTSRAIEAAVRGRRPAQVVALFDGMEEGHERTAYRTCACRALEAADRREAAVSVDVLRRLLGCAAWIEGHTTHLHRVQIPDLLGHSGAADLVDREAAAVRRGLDLHLAGLELAEAVGEDALRVGGPAHPPEPAALTVVRGRLEDTVDAALRTVGWIAGIDVPASMLDIPLLVLDDPVPGPVAHGRARYPLDGGVGVLTSTGLGFPLSEFESYISRPRSGPPRAGRAALRGAKASLTGPLARNALCGRFLHPAARAAADLAGLTAAERNPYRSALIRAVELVHAIEEAVVLIDGYQVPDPPRPQPPEQARAGRGFAAVESPSGLLYQRFDVLPDGTVGAVRLIRPEELNRTAVELDLRRAERTARRRDPDIGPEALATLRTELAHTYDLADASPAQGGTIGPDRRAHPARP</sequence>
<gene>
    <name evidence="7" type="ORF">KDK95_04880</name>
</gene>
<dbReference type="SUPFAM" id="SSF56762">
    <property type="entry name" value="HydB/Nqo4-like"/>
    <property type="match status" value="1"/>
</dbReference>
<feature type="region of interest" description="Disordered" evidence="6">
    <location>
        <begin position="388"/>
        <end position="411"/>
    </location>
</feature>
<proteinExistence type="inferred from homology"/>
<dbReference type="GO" id="GO:0016491">
    <property type="term" value="F:oxidoreductase activity"/>
    <property type="evidence" value="ECO:0007669"/>
    <property type="project" value="UniProtKB-KW"/>
</dbReference>
<comment type="caution">
    <text evidence="7">The sequence shown here is derived from an EMBL/GenBank/DDBJ whole genome shotgun (WGS) entry which is preliminary data.</text>
</comment>
<keyword evidence="5" id="KW-0560">Oxidoreductase</keyword>
<evidence type="ECO:0000256" key="3">
    <source>
        <dbReference type="ARBA" id="ARBA00022596"/>
    </source>
</evidence>
<dbReference type="Gene3D" id="1.10.645.10">
    <property type="entry name" value="Cytochrome-c3 Hydrogenase, chain B"/>
    <property type="match status" value="1"/>
</dbReference>
<dbReference type="AlphaFoldDB" id="A0A941E5T8"/>
<evidence type="ECO:0000256" key="2">
    <source>
        <dbReference type="ARBA" id="ARBA00009292"/>
    </source>
</evidence>
<comment type="cofactor">
    <cofactor evidence="1">
        <name>Ni(2+)</name>
        <dbReference type="ChEBI" id="CHEBI:49786"/>
    </cofactor>
</comment>
<evidence type="ECO:0000256" key="1">
    <source>
        <dbReference type="ARBA" id="ARBA00001967"/>
    </source>
</evidence>
<dbReference type="Proteomes" id="UP000676325">
    <property type="component" value="Unassembled WGS sequence"/>
</dbReference>
<dbReference type="EMBL" id="JAGSOH010000007">
    <property type="protein sequence ID" value="MBR7825631.1"/>
    <property type="molecule type" value="Genomic_DNA"/>
</dbReference>